<proteinExistence type="predicted"/>
<sequence length="128" mass="14702">MDTNQKKNLLFVEDPKSSFKTNTTLLEELYNKVDKVSYYDEALHLLDTNTYDIVLYDISMHPEKIRFIKQIQEKKSMQPIFTLLLDTAEDLAFGLSQLGVNVVVIHPSQFDEALENIATFNPQTGDTN</sequence>
<dbReference type="EMBL" id="FPHF01000060">
    <property type="protein sequence ID" value="SFV61326.1"/>
    <property type="molecule type" value="Genomic_DNA"/>
</dbReference>
<dbReference type="AlphaFoldDB" id="A0A1W1C6C8"/>
<gene>
    <name evidence="2" type="ORF">MNB_SM-4-965</name>
</gene>
<dbReference type="InterPro" id="IPR001789">
    <property type="entry name" value="Sig_transdc_resp-reg_receiver"/>
</dbReference>
<dbReference type="InterPro" id="IPR011006">
    <property type="entry name" value="CheY-like_superfamily"/>
</dbReference>
<reference evidence="2" key="1">
    <citation type="submission" date="2016-10" db="EMBL/GenBank/DDBJ databases">
        <authorList>
            <person name="de Groot N.N."/>
        </authorList>
    </citation>
    <scope>NUCLEOTIDE SEQUENCE</scope>
</reference>
<dbReference type="Pfam" id="PF00072">
    <property type="entry name" value="Response_reg"/>
    <property type="match status" value="1"/>
</dbReference>
<protein>
    <recommendedName>
        <fullName evidence="1">Response regulatory domain-containing protein</fullName>
    </recommendedName>
</protein>
<dbReference type="Gene3D" id="3.40.50.2300">
    <property type="match status" value="1"/>
</dbReference>
<name>A0A1W1C6C8_9ZZZZ</name>
<feature type="domain" description="Response regulatory" evidence="1">
    <location>
        <begin position="8"/>
        <end position="121"/>
    </location>
</feature>
<dbReference type="PROSITE" id="PS50110">
    <property type="entry name" value="RESPONSE_REGULATORY"/>
    <property type="match status" value="1"/>
</dbReference>
<accession>A0A1W1C6C8</accession>
<dbReference type="GO" id="GO:0000160">
    <property type="term" value="P:phosphorelay signal transduction system"/>
    <property type="evidence" value="ECO:0007669"/>
    <property type="project" value="InterPro"/>
</dbReference>
<evidence type="ECO:0000313" key="2">
    <source>
        <dbReference type="EMBL" id="SFV61326.1"/>
    </source>
</evidence>
<organism evidence="2">
    <name type="scientific">hydrothermal vent metagenome</name>
    <dbReference type="NCBI Taxonomy" id="652676"/>
    <lineage>
        <taxon>unclassified sequences</taxon>
        <taxon>metagenomes</taxon>
        <taxon>ecological metagenomes</taxon>
    </lineage>
</organism>
<evidence type="ECO:0000259" key="1">
    <source>
        <dbReference type="PROSITE" id="PS50110"/>
    </source>
</evidence>
<dbReference type="SUPFAM" id="SSF52172">
    <property type="entry name" value="CheY-like"/>
    <property type="match status" value="1"/>
</dbReference>